<dbReference type="SUPFAM" id="SSF51161">
    <property type="entry name" value="Trimeric LpxA-like enzymes"/>
    <property type="match status" value="1"/>
</dbReference>
<dbReference type="InterPro" id="IPR001451">
    <property type="entry name" value="Hexapep"/>
</dbReference>
<sequence length="275" mass="29311">MAADGAGRQDKRSMARIGVLLLADAEMSNAASVIFEAPVNMAGELAMKGPIGAYTYVRPRCRLLAGLAGIGRYCSLATGVEIGDGDHPVDWLSTHPFQYGEAWVANRWSKLAEPPPHPRPPLKPRTLIGNDVWMGTNAIVMRGVHIGHGAIVAAGAVVTKDVPPYAIVGGVPARVIRYRFDRATIVALLRLRWWDYTADSLAGVAFQDVATAIRQVEERQASGVLEVIPMSGGQVNGQGEISHHSTAAFHARIDQWSAEAAGLDPVGEAASLLAH</sequence>
<evidence type="ECO:0000313" key="3">
    <source>
        <dbReference type="Proteomes" id="UP000626026"/>
    </source>
</evidence>
<dbReference type="EMBL" id="JACTVA010000012">
    <property type="protein sequence ID" value="MBC9207038.1"/>
    <property type="molecule type" value="Genomic_DNA"/>
</dbReference>
<dbReference type="PANTHER" id="PTHR43300:SF11">
    <property type="entry name" value="ACETYLTRANSFERASE RV3034C-RELATED"/>
    <property type="match status" value="1"/>
</dbReference>
<comment type="caution">
    <text evidence="2">The sequence shown here is derived from an EMBL/GenBank/DDBJ whole genome shotgun (WGS) entry which is preliminary data.</text>
</comment>
<keyword evidence="3" id="KW-1185">Reference proteome</keyword>
<gene>
    <name evidence="2" type="ORF">IBL26_09350</name>
</gene>
<proteinExistence type="inferred from homology"/>
<organism evidence="2 3">
    <name type="scientific">Teichococcus aerophilus</name>
    <dbReference type="NCBI Taxonomy" id="1224513"/>
    <lineage>
        <taxon>Bacteria</taxon>
        <taxon>Pseudomonadati</taxon>
        <taxon>Pseudomonadota</taxon>
        <taxon>Alphaproteobacteria</taxon>
        <taxon>Acetobacterales</taxon>
        <taxon>Roseomonadaceae</taxon>
        <taxon>Roseomonas</taxon>
    </lineage>
</organism>
<dbReference type="CDD" id="cd03349">
    <property type="entry name" value="LbH_XAT"/>
    <property type="match status" value="1"/>
</dbReference>
<reference evidence="2 3" key="1">
    <citation type="journal article" date="2013" name="Int. J. Syst. Evol. Microbiol.">
        <title>Roseomonas aerophila sp. nov., isolated from air.</title>
        <authorList>
            <person name="Kim S.J."/>
            <person name="Weon H.Y."/>
            <person name="Ahn J.H."/>
            <person name="Hong S.B."/>
            <person name="Seok S.J."/>
            <person name="Whang K.S."/>
            <person name="Kwon S.W."/>
        </authorList>
    </citation>
    <scope>NUCLEOTIDE SEQUENCE [LARGE SCALE GENOMIC DNA]</scope>
    <source>
        <strain evidence="2 3">NBRC 108923</strain>
    </source>
</reference>
<dbReference type="PANTHER" id="PTHR43300">
    <property type="entry name" value="ACETYLTRANSFERASE"/>
    <property type="match status" value="1"/>
</dbReference>
<dbReference type="Pfam" id="PF00132">
    <property type="entry name" value="Hexapep"/>
    <property type="match status" value="1"/>
</dbReference>
<protein>
    <submittedName>
        <fullName evidence="2">CatB-related O-acetyltransferase</fullName>
    </submittedName>
</protein>
<dbReference type="Gene3D" id="2.160.10.10">
    <property type="entry name" value="Hexapeptide repeat proteins"/>
    <property type="match status" value="1"/>
</dbReference>
<name>A0ABR7RKV0_9PROT</name>
<dbReference type="Proteomes" id="UP000626026">
    <property type="component" value="Unassembled WGS sequence"/>
</dbReference>
<accession>A0ABR7RKV0</accession>
<evidence type="ECO:0000256" key="1">
    <source>
        <dbReference type="ARBA" id="ARBA00007274"/>
    </source>
</evidence>
<dbReference type="InterPro" id="IPR011004">
    <property type="entry name" value="Trimer_LpxA-like_sf"/>
</dbReference>
<evidence type="ECO:0000313" key="2">
    <source>
        <dbReference type="EMBL" id="MBC9207038.1"/>
    </source>
</evidence>
<dbReference type="InterPro" id="IPR050179">
    <property type="entry name" value="Trans_hexapeptide_repeat"/>
</dbReference>
<comment type="similarity">
    <text evidence="1">Belongs to the transferase hexapeptide repeat family.</text>
</comment>